<gene>
    <name evidence="2" type="ORF">O3M35_008443</name>
</gene>
<keyword evidence="3" id="KW-1185">Reference proteome</keyword>
<dbReference type="AlphaFoldDB" id="A0AAW1D6Y8"/>
<proteinExistence type="predicted"/>
<evidence type="ECO:0000256" key="1">
    <source>
        <dbReference type="SAM" id="Phobius"/>
    </source>
</evidence>
<keyword evidence="1" id="KW-0812">Transmembrane</keyword>
<name>A0AAW1D6Y8_9HEMI</name>
<keyword evidence="1" id="KW-0472">Membrane</keyword>
<organism evidence="2 3">
    <name type="scientific">Rhynocoris fuscipes</name>
    <dbReference type="NCBI Taxonomy" id="488301"/>
    <lineage>
        <taxon>Eukaryota</taxon>
        <taxon>Metazoa</taxon>
        <taxon>Ecdysozoa</taxon>
        <taxon>Arthropoda</taxon>
        <taxon>Hexapoda</taxon>
        <taxon>Insecta</taxon>
        <taxon>Pterygota</taxon>
        <taxon>Neoptera</taxon>
        <taxon>Paraneoptera</taxon>
        <taxon>Hemiptera</taxon>
        <taxon>Heteroptera</taxon>
        <taxon>Panheteroptera</taxon>
        <taxon>Cimicomorpha</taxon>
        <taxon>Reduviidae</taxon>
        <taxon>Harpactorinae</taxon>
        <taxon>Harpactorini</taxon>
        <taxon>Rhynocoris</taxon>
    </lineage>
</organism>
<feature type="transmembrane region" description="Helical" evidence="1">
    <location>
        <begin position="36"/>
        <end position="55"/>
    </location>
</feature>
<keyword evidence="1" id="KW-1133">Transmembrane helix</keyword>
<evidence type="ECO:0000313" key="2">
    <source>
        <dbReference type="EMBL" id="KAK9506521.1"/>
    </source>
</evidence>
<reference evidence="2 3" key="1">
    <citation type="submission" date="2022-12" db="EMBL/GenBank/DDBJ databases">
        <title>Chromosome-level genome assembly of true bugs.</title>
        <authorList>
            <person name="Ma L."/>
            <person name="Li H."/>
        </authorList>
    </citation>
    <scope>NUCLEOTIDE SEQUENCE [LARGE SCALE GENOMIC DNA]</scope>
    <source>
        <strain evidence="2">Lab_2022b</strain>
    </source>
</reference>
<protein>
    <submittedName>
        <fullName evidence="2">Uncharacterized protein</fullName>
    </submittedName>
</protein>
<dbReference type="EMBL" id="JAPXFL010000005">
    <property type="protein sequence ID" value="KAK9506521.1"/>
    <property type="molecule type" value="Genomic_DNA"/>
</dbReference>
<comment type="caution">
    <text evidence="2">The sequence shown here is derived from an EMBL/GenBank/DDBJ whole genome shotgun (WGS) entry which is preliminary data.</text>
</comment>
<accession>A0AAW1D6Y8</accession>
<evidence type="ECO:0000313" key="3">
    <source>
        <dbReference type="Proteomes" id="UP001461498"/>
    </source>
</evidence>
<sequence length="57" mass="6638">MYPPSTLGEYNCDSPWALVQSAIDTMKYIEGDDLEFIIWTGYVHNFIIFIILLHLTK</sequence>
<dbReference type="Proteomes" id="UP001461498">
    <property type="component" value="Unassembled WGS sequence"/>
</dbReference>